<evidence type="ECO:0000259" key="16">
    <source>
        <dbReference type="PROSITE" id="PS50885"/>
    </source>
</evidence>
<dbReference type="OrthoDB" id="9813151at2"/>
<dbReference type="GO" id="GO:0005524">
    <property type="term" value="F:ATP binding"/>
    <property type="evidence" value="ECO:0007669"/>
    <property type="project" value="UniProtKB-KW"/>
</dbReference>
<keyword evidence="5" id="KW-0597">Phosphoprotein</keyword>
<dbReference type="InterPro" id="IPR050398">
    <property type="entry name" value="HssS/ArlS-like"/>
</dbReference>
<dbReference type="Pfam" id="PF00512">
    <property type="entry name" value="HisKA"/>
    <property type="match status" value="1"/>
</dbReference>
<gene>
    <name evidence="17" type="ORF">SAMN03080599_01945</name>
</gene>
<evidence type="ECO:0000256" key="14">
    <source>
        <dbReference type="SAM" id="Phobius"/>
    </source>
</evidence>
<evidence type="ECO:0000256" key="4">
    <source>
        <dbReference type="ARBA" id="ARBA00022475"/>
    </source>
</evidence>
<dbReference type="Proteomes" id="UP000199208">
    <property type="component" value="Unassembled WGS sequence"/>
</dbReference>
<dbReference type="SUPFAM" id="SSF47384">
    <property type="entry name" value="Homodimeric domain of signal transducing histidine kinase"/>
    <property type="match status" value="1"/>
</dbReference>
<dbReference type="PANTHER" id="PTHR45528:SF1">
    <property type="entry name" value="SENSOR HISTIDINE KINASE CPXA"/>
    <property type="match status" value="1"/>
</dbReference>
<dbReference type="Gene3D" id="6.10.340.10">
    <property type="match status" value="1"/>
</dbReference>
<feature type="transmembrane region" description="Helical" evidence="14">
    <location>
        <begin position="171"/>
        <end position="192"/>
    </location>
</feature>
<evidence type="ECO:0000256" key="1">
    <source>
        <dbReference type="ARBA" id="ARBA00000085"/>
    </source>
</evidence>
<keyword evidence="9" id="KW-0418">Kinase</keyword>
<dbReference type="Pfam" id="PF00672">
    <property type="entry name" value="HAMP"/>
    <property type="match status" value="1"/>
</dbReference>
<dbReference type="InterPro" id="IPR036890">
    <property type="entry name" value="HATPase_C_sf"/>
</dbReference>
<proteinExistence type="predicted"/>
<accession>A0A1G5S250</accession>
<dbReference type="GO" id="GO:0005886">
    <property type="term" value="C:plasma membrane"/>
    <property type="evidence" value="ECO:0007669"/>
    <property type="project" value="UniProtKB-SubCell"/>
</dbReference>
<dbReference type="SMART" id="SM00388">
    <property type="entry name" value="HisKA"/>
    <property type="match status" value="1"/>
</dbReference>
<keyword evidence="18" id="KW-1185">Reference proteome</keyword>
<dbReference type="CDD" id="cd00075">
    <property type="entry name" value="HATPase"/>
    <property type="match status" value="1"/>
</dbReference>
<dbReference type="EC" id="2.7.13.3" evidence="3"/>
<organism evidence="17 18">
    <name type="scientific">Acidaminobacter hydrogenoformans DSM 2784</name>
    <dbReference type="NCBI Taxonomy" id="1120920"/>
    <lineage>
        <taxon>Bacteria</taxon>
        <taxon>Bacillati</taxon>
        <taxon>Bacillota</taxon>
        <taxon>Clostridia</taxon>
        <taxon>Peptostreptococcales</taxon>
        <taxon>Acidaminobacteraceae</taxon>
        <taxon>Acidaminobacter</taxon>
    </lineage>
</organism>
<evidence type="ECO:0000256" key="13">
    <source>
        <dbReference type="ARBA" id="ARBA00023136"/>
    </source>
</evidence>
<dbReference type="GO" id="GO:0000155">
    <property type="term" value="F:phosphorelay sensor kinase activity"/>
    <property type="evidence" value="ECO:0007669"/>
    <property type="project" value="InterPro"/>
</dbReference>
<evidence type="ECO:0000256" key="12">
    <source>
        <dbReference type="ARBA" id="ARBA00023012"/>
    </source>
</evidence>
<dbReference type="InterPro" id="IPR004358">
    <property type="entry name" value="Sig_transdc_His_kin-like_C"/>
</dbReference>
<sequence length="471" mass="51777">MFNSIFRRIMIPNLILTLILVISLTMAVSNLYRNTLVDEKHRSLEAGARELSLEASSYLRGATTLEELNAAVNAVGSSSEAMVYLIQIDQAQFQENATLQNTGLQDDFVEENLTYILAGKSVFSTAPYSDTFAAYVLFQGYPIYLDGDVHGAVLLLSPVDSLRALFYDINLTAAGIAALVLLISFPLIWWHSRRISEPIRKMEAATRLIAAGEPAVLKPIQSDDEVGRLSASFLQMKAALEKTEALRKELIANVSHELRTPLTSIRGFVQALMDGVVPQEEEPEILALIQEETLRLTSLTDDLLELAKLQAAAKPLQLEQVELEPLVQQVINSFRQVASEHKLDLKAEIETDLSLMVDHNAFKQILCNLLDNAIKYSQPGGTVAVHGRMVSGGVELVVADQGIGIPEEALQLIFDKFYRAESGIQAGTGLGLSITKQLIHLHGGRIRAEKNVPVGTRIVMTFPKKFSSESP</sequence>
<dbReference type="InterPro" id="IPR036097">
    <property type="entry name" value="HisK_dim/P_sf"/>
</dbReference>
<dbReference type="Gene3D" id="1.10.287.130">
    <property type="match status" value="1"/>
</dbReference>
<evidence type="ECO:0000256" key="8">
    <source>
        <dbReference type="ARBA" id="ARBA00022741"/>
    </source>
</evidence>
<dbReference type="STRING" id="1120920.SAMN03080599_01945"/>
<keyword evidence="10" id="KW-0067">ATP-binding</keyword>
<dbReference type="InterPro" id="IPR003594">
    <property type="entry name" value="HATPase_dom"/>
</dbReference>
<evidence type="ECO:0000256" key="11">
    <source>
        <dbReference type="ARBA" id="ARBA00022989"/>
    </source>
</evidence>
<dbReference type="PROSITE" id="PS50109">
    <property type="entry name" value="HIS_KIN"/>
    <property type="match status" value="1"/>
</dbReference>
<comment type="catalytic activity">
    <reaction evidence="1">
        <text>ATP + protein L-histidine = ADP + protein N-phospho-L-histidine.</text>
        <dbReference type="EC" id="2.7.13.3"/>
    </reaction>
</comment>
<keyword evidence="8" id="KW-0547">Nucleotide-binding</keyword>
<keyword evidence="4" id="KW-1003">Cell membrane</keyword>
<evidence type="ECO:0000256" key="2">
    <source>
        <dbReference type="ARBA" id="ARBA00004651"/>
    </source>
</evidence>
<keyword evidence="6" id="KW-0808">Transferase</keyword>
<dbReference type="EMBL" id="FMWL01000009">
    <property type="protein sequence ID" value="SCZ79821.1"/>
    <property type="molecule type" value="Genomic_DNA"/>
</dbReference>
<dbReference type="CDD" id="cd06225">
    <property type="entry name" value="HAMP"/>
    <property type="match status" value="1"/>
</dbReference>
<dbReference type="InterPro" id="IPR003661">
    <property type="entry name" value="HisK_dim/P_dom"/>
</dbReference>
<reference evidence="17 18" key="1">
    <citation type="submission" date="2016-10" db="EMBL/GenBank/DDBJ databases">
        <authorList>
            <person name="de Groot N.N."/>
        </authorList>
    </citation>
    <scope>NUCLEOTIDE SEQUENCE [LARGE SCALE GENOMIC DNA]</scope>
    <source>
        <strain evidence="17 18">DSM 2784</strain>
    </source>
</reference>
<dbReference type="PRINTS" id="PR00344">
    <property type="entry name" value="BCTRLSENSOR"/>
</dbReference>
<evidence type="ECO:0000313" key="17">
    <source>
        <dbReference type="EMBL" id="SCZ79821.1"/>
    </source>
</evidence>
<dbReference type="InterPro" id="IPR003660">
    <property type="entry name" value="HAMP_dom"/>
</dbReference>
<comment type="subcellular location">
    <subcellularLocation>
        <location evidence="2">Cell membrane</location>
        <topology evidence="2">Multi-pass membrane protein</topology>
    </subcellularLocation>
</comment>
<evidence type="ECO:0000256" key="3">
    <source>
        <dbReference type="ARBA" id="ARBA00012438"/>
    </source>
</evidence>
<keyword evidence="13 14" id="KW-0472">Membrane</keyword>
<dbReference type="SMART" id="SM00304">
    <property type="entry name" value="HAMP"/>
    <property type="match status" value="1"/>
</dbReference>
<dbReference type="SUPFAM" id="SSF55874">
    <property type="entry name" value="ATPase domain of HSP90 chaperone/DNA topoisomerase II/histidine kinase"/>
    <property type="match status" value="1"/>
</dbReference>
<dbReference type="CDD" id="cd00082">
    <property type="entry name" value="HisKA"/>
    <property type="match status" value="1"/>
</dbReference>
<protein>
    <recommendedName>
        <fullName evidence="3">histidine kinase</fullName>
        <ecNumber evidence="3">2.7.13.3</ecNumber>
    </recommendedName>
</protein>
<evidence type="ECO:0000256" key="7">
    <source>
        <dbReference type="ARBA" id="ARBA00022692"/>
    </source>
</evidence>
<dbReference type="FunFam" id="1.10.287.130:FF:000001">
    <property type="entry name" value="Two-component sensor histidine kinase"/>
    <property type="match status" value="1"/>
</dbReference>
<evidence type="ECO:0000259" key="15">
    <source>
        <dbReference type="PROSITE" id="PS50109"/>
    </source>
</evidence>
<name>A0A1G5S250_9FIRM</name>
<evidence type="ECO:0000313" key="18">
    <source>
        <dbReference type="Proteomes" id="UP000199208"/>
    </source>
</evidence>
<keyword evidence="11 14" id="KW-1133">Transmembrane helix</keyword>
<evidence type="ECO:0000256" key="6">
    <source>
        <dbReference type="ARBA" id="ARBA00022679"/>
    </source>
</evidence>
<dbReference type="PANTHER" id="PTHR45528">
    <property type="entry name" value="SENSOR HISTIDINE KINASE CPXA"/>
    <property type="match status" value="1"/>
</dbReference>
<feature type="domain" description="Histidine kinase" evidence="15">
    <location>
        <begin position="253"/>
        <end position="466"/>
    </location>
</feature>
<dbReference type="AlphaFoldDB" id="A0A1G5S250"/>
<keyword evidence="12" id="KW-0902">Two-component regulatory system</keyword>
<dbReference type="Gene3D" id="3.30.565.10">
    <property type="entry name" value="Histidine kinase-like ATPase, C-terminal domain"/>
    <property type="match status" value="1"/>
</dbReference>
<dbReference type="SUPFAM" id="SSF158472">
    <property type="entry name" value="HAMP domain-like"/>
    <property type="match status" value="1"/>
</dbReference>
<dbReference type="RefSeq" id="WP_092590964.1">
    <property type="nucleotide sequence ID" value="NZ_FMWL01000009.1"/>
</dbReference>
<dbReference type="PROSITE" id="PS50885">
    <property type="entry name" value="HAMP"/>
    <property type="match status" value="1"/>
</dbReference>
<evidence type="ECO:0000256" key="9">
    <source>
        <dbReference type="ARBA" id="ARBA00022777"/>
    </source>
</evidence>
<dbReference type="SMART" id="SM00387">
    <property type="entry name" value="HATPase_c"/>
    <property type="match status" value="1"/>
</dbReference>
<feature type="domain" description="HAMP" evidence="16">
    <location>
        <begin position="193"/>
        <end position="245"/>
    </location>
</feature>
<evidence type="ECO:0000256" key="10">
    <source>
        <dbReference type="ARBA" id="ARBA00022840"/>
    </source>
</evidence>
<dbReference type="Pfam" id="PF02518">
    <property type="entry name" value="HATPase_c"/>
    <property type="match status" value="1"/>
</dbReference>
<keyword evidence="7 14" id="KW-0812">Transmembrane</keyword>
<evidence type="ECO:0000256" key="5">
    <source>
        <dbReference type="ARBA" id="ARBA00022553"/>
    </source>
</evidence>
<dbReference type="FunFam" id="3.30.565.10:FF:000006">
    <property type="entry name" value="Sensor histidine kinase WalK"/>
    <property type="match status" value="1"/>
</dbReference>
<dbReference type="InterPro" id="IPR005467">
    <property type="entry name" value="His_kinase_dom"/>
</dbReference>